<dbReference type="InterPro" id="IPR058163">
    <property type="entry name" value="LysR-type_TF_proteobact-type"/>
</dbReference>
<dbReference type="PANTHER" id="PTHR30537:SF68">
    <property type="entry name" value="TRANSCRIPTIONAL REGULATOR-RELATED"/>
    <property type="match status" value="1"/>
</dbReference>
<accession>A0A7C9PJX6</accession>
<sequence length="314" mass="33816">MRWQLDDLPVFLAVIEQGGVTAAARHLGWPKSTVSSAVTRLEQALGLRLLDRVSRRLRVTAEGEAFARQAQLIVEQAREADALMAGLGAAPAGRLAVALPPALTQERVAPRLAQFKARHPQVELDIVVTTHGESLLGKRVDLAVVVGQLDDSERVCRPLLSSPLLWVASPAWAQAHPPPAAGSAGPPEAELALLRAQVQLCETRYAQRRLPVHVRGEPATLDLSRGCSHVNDPLVVRRAVMAGAGVSVLPRHYCEAPLAEGRLVEVFPHITFELQAAQLSVVYPGRRLLSPRVRVFLEFLTECCAPEGPAAPAG</sequence>
<keyword evidence="7" id="KW-1185">Reference proteome</keyword>
<dbReference type="SUPFAM" id="SSF46785">
    <property type="entry name" value="Winged helix' DNA-binding domain"/>
    <property type="match status" value="1"/>
</dbReference>
<dbReference type="Pfam" id="PF03466">
    <property type="entry name" value="LysR_substrate"/>
    <property type="match status" value="1"/>
</dbReference>
<evidence type="ECO:0000259" key="5">
    <source>
        <dbReference type="PROSITE" id="PS50931"/>
    </source>
</evidence>
<dbReference type="InterPro" id="IPR005119">
    <property type="entry name" value="LysR_subst-bd"/>
</dbReference>
<name>A0A7C9PJX6_9BURK</name>
<keyword evidence="2" id="KW-0805">Transcription regulation</keyword>
<dbReference type="SUPFAM" id="SSF53850">
    <property type="entry name" value="Periplasmic binding protein-like II"/>
    <property type="match status" value="1"/>
</dbReference>
<dbReference type="CDD" id="cd08422">
    <property type="entry name" value="PBP2_CrgA_like"/>
    <property type="match status" value="1"/>
</dbReference>
<feature type="domain" description="HTH lysR-type" evidence="5">
    <location>
        <begin position="3"/>
        <end position="60"/>
    </location>
</feature>
<comment type="caution">
    <text evidence="6">The sequence shown here is derived from an EMBL/GenBank/DDBJ whole genome shotgun (WGS) entry which is preliminary data.</text>
</comment>
<proteinExistence type="inferred from homology"/>
<dbReference type="AlphaFoldDB" id="A0A7C9PJX6"/>
<dbReference type="Gene3D" id="1.10.10.10">
    <property type="entry name" value="Winged helix-like DNA-binding domain superfamily/Winged helix DNA-binding domain"/>
    <property type="match status" value="1"/>
</dbReference>
<dbReference type="GO" id="GO:0003700">
    <property type="term" value="F:DNA-binding transcription factor activity"/>
    <property type="evidence" value="ECO:0007669"/>
    <property type="project" value="InterPro"/>
</dbReference>
<protein>
    <submittedName>
        <fullName evidence="6">LysR family transcriptional regulator</fullName>
    </submittedName>
</protein>
<dbReference type="FunFam" id="1.10.10.10:FF:000001">
    <property type="entry name" value="LysR family transcriptional regulator"/>
    <property type="match status" value="1"/>
</dbReference>
<dbReference type="Pfam" id="PF00126">
    <property type="entry name" value="HTH_1"/>
    <property type="match status" value="1"/>
</dbReference>
<evidence type="ECO:0000256" key="1">
    <source>
        <dbReference type="ARBA" id="ARBA00009437"/>
    </source>
</evidence>
<dbReference type="PROSITE" id="PS50931">
    <property type="entry name" value="HTH_LYSR"/>
    <property type="match status" value="1"/>
</dbReference>
<dbReference type="InterPro" id="IPR036388">
    <property type="entry name" value="WH-like_DNA-bd_sf"/>
</dbReference>
<evidence type="ECO:0000313" key="6">
    <source>
        <dbReference type="EMBL" id="NDY93876.1"/>
    </source>
</evidence>
<dbReference type="EMBL" id="JAAGOH010000051">
    <property type="protein sequence ID" value="NDY93876.1"/>
    <property type="molecule type" value="Genomic_DNA"/>
</dbReference>
<dbReference type="Gene3D" id="3.40.190.290">
    <property type="match status" value="1"/>
</dbReference>
<dbReference type="InterPro" id="IPR000847">
    <property type="entry name" value="LysR_HTH_N"/>
</dbReference>
<keyword evidence="3" id="KW-0238">DNA-binding</keyword>
<dbReference type="InterPro" id="IPR036390">
    <property type="entry name" value="WH_DNA-bd_sf"/>
</dbReference>
<reference evidence="6 7" key="1">
    <citation type="submission" date="2020-02" db="EMBL/GenBank/DDBJ databases">
        <title>Ideonella bacterium strain TBM-1.</title>
        <authorList>
            <person name="Chen W.-M."/>
        </authorList>
    </citation>
    <scope>NUCLEOTIDE SEQUENCE [LARGE SCALE GENOMIC DNA]</scope>
    <source>
        <strain evidence="6 7">TBM-1</strain>
    </source>
</reference>
<gene>
    <name evidence="6" type="ORF">G3A44_22035</name>
</gene>
<dbReference type="GO" id="GO:0006351">
    <property type="term" value="P:DNA-templated transcription"/>
    <property type="evidence" value="ECO:0007669"/>
    <property type="project" value="TreeGrafter"/>
</dbReference>
<evidence type="ECO:0000313" key="7">
    <source>
        <dbReference type="Proteomes" id="UP000484255"/>
    </source>
</evidence>
<evidence type="ECO:0000256" key="4">
    <source>
        <dbReference type="ARBA" id="ARBA00023163"/>
    </source>
</evidence>
<comment type="similarity">
    <text evidence="1">Belongs to the LysR transcriptional regulatory family.</text>
</comment>
<dbReference type="Proteomes" id="UP000484255">
    <property type="component" value="Unassembled WGS sequence"/>
</dbReference>
<evidence type="ECO:0000256" key="3">
    <source>
        <dbReference type="ARBA" id="ARBA00023125"/>
    </source>
</evidence>
<organism evidence="6 7">
    <name type="scientific">Ideonella livida</name>
    <dbReference type="NCBI Taxonomy" id="2707176"/>
    <lineage>
        <taxon>Bacteria</taxon>
        <taxon>Pseudomonadati</taxon>
        <taxon>Pseudomonadota</taxon>
        <taxon>Betaproteobacteria</taxon>
        <taxon>Burkholderiales</taxon>
        <taxon>Sphaerotilaceae</taxon>
        <taxon>Ideonella</taxon>
    </lineage>
</organism>
<keyword evidence="4" id="KW-0804">Transcription</keyword>
<dbReference type="GO" id="GO:0043565">
    <property type="term" value="F:sequence-specific DNA binding"/>
    <property type="evidence" value="ECO:0007669"/>
    <property type="project" value="TreeGrafter"/>
</dbReference>
<evidence type="ECO:0000256" key="2">
    <source>
        <dbReference type="ARBA" id="ARBA00023015"/>
    </source>
</evidence>
<dbReference type="PANTHER" id="PTHR30537">
    <property type="entry name" value="HTH-TYPE TRANSCRIPTIONAL REGULATOR"/>
    <property type="match status" value="1"/>
</dbReference>